<feature type="region of interest" description="Disordered" evidence="1">
    <location>
        <begin position="1"/>
        <end position="30"/>
    </location>
</feature>
<feature type="compositionally biased region" description="Low complexity" evidence="1">
    <location>
        <begin position="283"/>
        <end position="295"/>
    </location>
</feature>
<dbReference type="Proteomes" id="UP000521943">
    <property type="component" value="Unassembled WGS sequence"/>
</dbReference>
<protein>
    <submittedName>
        <fullName evidence="2">Uncharacterized protein</fullName>
    </submittedName>
</protein>
<gene>
    <name evidence="2" type="ORF">DFP72DRAFT_1134359</name>
</gene>
<dbReference type="AlphaFoldDB" id="A0A8H6HSK2"/>
<feature type="region of interest" description="Disordered" evidence="1">
    <location>
        <begin position="198"/>
        <end position="301"/>
    </location>
</feature>
<feature type="region of interest" description="Disordered" evidence="1">
    <location>
        <begin position="360"/>
        <end position="385"/>
    </location>
</feature>
<accession>A0A8H6HSK2</accession>
<name>A0A8H6HSK2_9AGAR</name>
<comment type="caution">
    <text evidence="2">The sequence shown here is derived from an EMBL/GenBank/DDBJ whole genome shotgun (WGS) entry which is preliminary data.</text>
</comment>
<proteinExistence type="predicted"/>
<feature type="region of interest" description="Disordered" evidence="1">
    <location>
        <begin position="875"/>
        <end position="896"/>
    </location>
</feature>
<feature type="compositionally biased region" description="Low complexity" evidence="1">
    <location>
        <begin position="264"/>
        <end position="274"/>
    </location>
</feature>
<feature type="region of interest" description="Disordered" evidence="1">
    <location>
        <begin position="412"/>
        <end position="459"/>
    </location>
</feature>
<feature type="compositionally biased region" description="Acidic residues" evidence="1">
    <location>
        <begin position="236"/>
        <end position="250"/>
    </location>
</feature>
<feature type="compositionally biased region" description="Basic and acidic residues" evidence="1">
    <location>
        <begin position="361"/>
        <end position="375"/>
    </location>
</feature>
<feature type="compositionally biased region" description="Basic and acidic residues" evidence="1">
    <location>
        <begin position="219"/>
        <end position="228"/>
    </location>
</feature>
<keyword evidence="3" id="KW-1185">Reference proteome</keyword>
<organism evidence="2 3">
    <name type="scientific">Ephemerocybe angulata</name>
    <dbReference type="NCBI Taxonomy" id="980116"/>
    <lineage>
        <taxon>Eukaryota</taxon>
        <taxon>Fungi</taxon>
        <taxon>Dikarya</taxon>
        <taxon>Basidiomycota</taxon>
        <taxon>Agaricomycotina</taxon>
        <taxon>Agaricomycetes</taxon>
        <taxon>Agaricomycetidae</taxon>
        <taxon>Agaricales</taxon>
        <taxon>Agaricineae</taxon>
        <taxon>Psathyrellaceae</taxon>
        <taxon>Ephemerocybe</taxon>
    </lineage>
</organism>
<sequence>MGGARGPAGSLEREGLESSEALSLSGNKAPGADQPSLLSFPRSGCVGGSVGPVRAMAVEGVIQDLGAWKLFATHSSLCKAFARSAILPKSFMRDLAIWLLPYSACFHFRFMHSYTLANWDGSYAEKGAQTSGMTMTSSTLNAGPSSSLNVASTGAGLDMGRLQAHKESVERGRDVPLNNLFDEDTPVTLASPAKKLYTSQLGGFPPEPIASSSRITPSRVDRPSEPRGEVVSVYSEDAEGEDEADEDVEIIDLTRAETLPKHAPTPISIASSPPLHSSDNLFSSPLSGPSDSSMPRPRKKKRICFVGVPSLPKAKRKAYKSIASLGLQAQWDGKAYQNETSKPGVVVHDDLSLALNSAIRKNHDSSRAPKRKSQDDAAWEAPAVKKPRPVVQNRVEEREAIVPSVMRQVDAVSAVKKPRPLPSRGTMPPPPPPLPKKSAPKKPRGSQSSAPKPPPPPWTYDKASDSLCLLSTNFFFSDLELWMNARHLLPAPQDKIDERALALPSRPDWNRGSRLDLGWNRDSLLSCFPDWLCFILRPPPLLTPERGRTACPATLRGQGGLLLTTVLLTTGDDMGHSGATWDIAGADIDHGISPRLYTLRDVTVTGNARLLVLWHASIFGCQSSGSNVQATRGATNRPIPSATILVAGIVAVVTSSKWNGGEPLRPYAATPLAGTISVDCHASFGRVVPSVLAPADRLTQTQRSHPSRGNHFCCELTKLASTGRLPLIQLLATPLTGFNYIVFSRNWDVATHFGFSVVLQVARRTRFCCVFAVPAIKSSLSHHPSHGNHFYRGTTNRGQQDPPIATVRFRSPLSACGTTCSVIVLSAYGRFRCSERRFPGVLLELARMSERCVAFDVHATSSVLTSALRLAFDARDSPEKTRTPRGGKLSASEASTRGKVPLGFHELRKIELSVGTRDAVASAPHARACKMPPRLRIEPLRASHVNAVMLDCRQVRGRVVTVRNPDVLWPGYDMP</sequence>
<evidence type="ECO:0000313" key="3">
    <source>
        <dbReference type="Proteomes" id="UP000521943"/>
    </source>
</evidence>
<dbReference type="EMBL" id="JACGCI010000046">
    <property type="protein sequence ID" value="KAF6752020.1"/>
    <property type="molecule type" value="Genomic_DNA"/>
</dbReference>
<evidence type="ECO:0000256" key="1">
    <source>
        <dbReference type="SAM" id="MobiDB-lite"/>
    </source>
</evidence>
<reference evidence="2 3" key="1">
    <citation type="submission" date="2020-07" db="EMBL/GenBank/DDBJ databases">
        <title>Comparative genomics of pyrophilous fungi reveals a link between fire events and developmental genes.</title>
        <authorList>
            <consortium name="DOE Joint Genome Institute"/>
            <person name="Steindorff A.S."/>
            <person name="Carver A."/>
            <person name="Calhoun S."/>
            <person name="Stillman K."/>
            <person name="Liu H."/>
            <person name="Lipzen A."/>
            <person name="Pangilinan J."/>
            <person name="Labutti K."/>
            <person name="Bruns T.D."/>
            <person name="Grigoriev I.V."/>
        </authorList>
    </citation>
    <scope>NUCLEOTIDE SEQUENCE [LARGE SCALE GENOMIC DNA]</scope>
    <source>
        <strain evidence="2 3">CBS 144469</strain>
    </source>
</reference>
<evidence type="ECO:0000313" key="2">
    <source>
        <dbReference type="EMBL" id="KAF6752020.1"/>
    </source>
</evidence>